<dbReference type="SMART" id="SM00347">
    <property type="entry name" value="HTH_MARR"/>
    <property type="match status" value="1"/>
</dbReference>
<dbReference type="PROSITE" id="PS01117">
    <property type="entry name" value="HTH_MARR_1"/>
    <property type="match status" value="1"/>
</dbReference>
<proteinExistence type="predicted"/>
<keyword evidence="6" id="KW-1185">Reference proteome</keyword>
<keyword evidence="3" id="KW-0804">Transcription</keyword>
<dbReference type="PANTHER" id="PTHR42756">
    <property type="entry name" value="TRANSCRIPTIONAL REGULATOR, MARR"/>
    <property type="match status" value="1"/>
</dbReference>
<dbReference type="Proteomes" id="UP000264492">
    <property type="component" value="Unassembled WGS sequence"/>
</dbReference>
<feature type="domain" description="HTH marR-type" evidence="4">
    <location>
        <begin position="3"/>
        <end position="138"/>
    </location>
</feature>
<gene>
    <name evidence="5" type="ORF">DX914_09885</name>
</gene>
<accession>A0A371K603</accession>
<evidence type="ECO:0000313" key="5">
    <source>
        <dbReference type="EMBL" id="RDZ29369.1"/>
    </source>
</evidence>
<dbReference type="PANTHER" id="PTHR42756:SF1">
    <property type="entry name" value="TRANSCRIPTIONAL REPRESSOR OF EMRAB OPERON"/>
    <property type="match status" value="1"/>
</dbReference>
<dbReference type="AlphaFoldDB" id="A0A371K603"/>
<name>A0A371K603_9GAMM</name>
<protein>
    <submittedName>
        <fullName evidence="5">MarR family transcriptional regulator</fullName>
    </submittedName>
</protein>
<organism evidence="5 6">
    <name type="scientific">Lysobacter silvisoli</name>
    <dbReference type="NCBI Taxonomy" id="2293254"/>
    <lineage>
        <taxon>Bacteria</taxon>
        <taxon>Pseudomonadati</taxon>
        <taxon>Pseudomonadota</taxon>
        <taxon>Gammaproteobacteria</taxon>
        <taxon>Lysobacterales</taxon>
        <taxon>Lysobacteraceae</taxon>
        <taxon>Lysobacter</taxon>
    </lineage>
</organism>
<dbReference type="InterPro" id="IPR023187">
    <property type="entry name" value="Tscrpt_reg_MarR-type_CS"/>
</dbReference>
<keyword evidence="1" id="KW-0805">Transcription regulation</keyword>
<evidence type="ECO:0000256" key="3">
    <source>
        <dbReference type="ARBA" id="ARBA00023163"/>
    </source>
</evidence>
<evidence type="ECO:0000256" key="1">
    <source>
        <dbReference type="ARBA" id="ARBA00023015"/>
    </source>
</evidence>
<reference evidence="5 6" key="1">
    <citation type="submission" date="2018-08" db="EMBL/GenBank/DDBJ databases">
        <title>Lysobacter sp. zong2l5, whole genome shotgun sequence.</title>
        <authorList>
            <person name="Zhang X."/>
            <person name="Feng G."/>
            <person name="Zhu H."/>
        </authorList>
    </citation>
    <scope>NUCLEOTIDE SEQUENCE [LARGE SCALE GENOMIC DNA]</scope>
    <source>
        <strain evidence="6">zong2l5</strain>
    </source>
</reference>
<dbReference type="SUPFAM" id="SSF46785">
    <property type="entry name" value="Winged helix' DNA-binding domain"/>
    <property type="match status" value="1"/>
</dbReference>
<dbReference type="RefSeq" id="WP_115858807.1">
    <property type="nucleotide sequence ID" value="NZ_QTSU01000001.1"/>
</dbReference>
<dbReference type="InterPro" id="IPR036388">
    <property type="entry name" value="WH-like_DNA-bd_sf"/>
</dbReference>
<dbReference type="PROSITE" id="PS50995">
    <property type="entry name" value="HTH_MARR_2"/>
    <property type="match status" value="1"/>
</dbReference>
<dbReference type="InterPro" id="IPR000835">
    <property type="entry name" value="HTH_MarR-typ"/>
</dbReference>
<keyword evidence="2" id="KW-0238">DNA-binding</keyword>
<evidence type="ECO:0000259" key="4">
    <source>
        <dbReference type="PROSITE" id="PS50995"/>
    </source>
</evidence>
<dbReference type="OrthoDB" id="32523at2"/>
<dbReference type="PRINTS" id="PR00598">
    <property type="entry name" value="HTHMARR"/>
</dbReference>
<dbReference type="EMBL" id="QTSU01000001">
    <property type="protein sequence ID" value="RDZ29369.1"/>
    <property type="molecule type" value="Genomic_DNA"/>
</dbReference>
<dbReference type="GO" id="GO:0003677">
    <property type="term" value="F:DNA binding"/>
    <property type="evidence" value="ECO:0007669"/>
    <property type="project" value="UniProtKB-KW"/>
</dbReference>
<evidence type="ECO:0000256" key="2">
    <source>
        <dbReference type="ARBA" id="ARBA00023125"/>
    </source>
</evidence>
<evidence type="ECO:0000313" key="6">
    <source>
        <dbReference type="Proteomes" id="UP000264492"/>
    </source>
</evidence>
<dbReference type="Pfam" id="PF12802">
    <property type="entry name" value="MarR_2"/>
    <property type="match status" value="1"/>
</dbReference>
<dbReference type="Gene3D" id="1.10.10.10">
    <property type="entry name" value="Winged helix-like DNA-binding domain superfamily/Winged helix DNA-binding domain"/>
    <property type="match status" value="1"/>
</dbReference>
<sequence length="138" mass="14906">MFEGCLYFNTTALARRLEKEWTAAFAPFGLTPPQGFMLRTILDRPGLAPNELAEALVIARPTATRLLDGLEAKGLVLRRSSAEDGRGQAIEPTAEAVAIRTALNQASQAVTRRLKRALGESGFAGAVDAVRDARLRLD</sequence>
<dbReference type="InterPro" id="IPR036390">
    <property type="entry name" value="WH_DNA-bd_sf"/>
</dbReference>
<comment type="caution">
    <text evidence="5">The sequence shown here is derived from an EMBL/GenBank/DDBJ whole genome shotgun (WGS) entry which is preliminary data.</text>
</comment>
<dbReference type="GO" id="GO:0003700">
    <property type="term" value="F:DNA-binding transcription factor activity"/>
    <property type="evidence" value="ECO:0007669"/>
    <property type="project" value="InterPro"/>
</dbReference>